<dbReference type="OMA" id="DEWEYEP"/>
<evidence type="ECO:0000313" key="3">
    <source>
        <dbReference type="Proteomes" id="UP000001568"/>
    </source>
</evidence>
<dbReference type="AlphaFoldDB" id="A4RT50"/>
<reference evidence="2 3" key="1">
    <citation type="journal article" date="2007" name="Proc. Natl. Acad. Sci. U.S.A.">
        <title>The tiny eukaryote Ostreococcus provides genomic insights into the paradox of plankton speciation.</title>
        <authorList>
            <person name="Palenik B."/>
            <person name="Grimwood J."/>
            <person name="Aerts A."/>
            <person name="Rouze P."/>
            <person name="Salamov A."/>
            <person name="Putnam N."/>
            <person name="Dupont C."/>
            <person name="Jorgensen R."/>
            <person name="Derelle E."/>
            <person name="Rombauts S."/>
            <person name="Zhou K."/>
            <person name="Otillar R."/>
            <person name="Merchant S.S."/>
            <person name="Podell S."/>
            <person name="Gaasterland T."/>
            <person name="Napoli C."/>
            <person name="Gendler K."/>
            <person name="Manuell A."/>
            <person name="Tai V."/>
            <person name="Vallon O."/>
            <person name="Piganeau G."/>
            <person name="Jancek S."/>
            <person name="Heijde M."/>
            <person name="Jabbari K."/>
            <person name="Bowler C."/>
            <person name="Lohr M."/>
            <person name="Robbens S."/>
            <person name="Werner G."/>
            <person name="Dubchak I."/>
            <person name="Pazour G.J."/>
            <person name="Ren Q."/>
            <person name="Paulsen I."/>
            <person name="Delwiche C."/>
            <person name="Schmutz J."/>
            <person name="Rokhsar D."/>
            <person name="Van de Peer Y."/>
            <person name="Moreau H."/>
            <person name="Grigoriev I.V."/>
        </authorList>
    </citation>
    <scope>NUCLEOTIDE SEQUENCE [LARGE SCALE GENOMIC DNA]</scope>
    <source>
        <strain evidence="2 3">CCE9901</strain>
    </source>
</reference>
<feature type="compositionally biased region" description="Low complexity" evidence="1">
    <location>
        <begin position="245"/>
        <end position="259"/>
    </location>
</feature>
<feature type="compositionally biased region" description="Basic and acidic residues" evidence="1">
    <location>
        <begin position="1"/>
        <end position="14"/>
    </location>
</feature>
<evidence type="ECO:0000313" key="2">
    <source>
        <dbReference type="EMBL" id="ABO94667.1"/>
    </source>
</evidence>
<dbReference type="OrthoDB" id="2018221at2759"/>
<feature type="compositionally biased region" description="Basic residues" evidence="1">
    <location>
        <begin position="206"/>
        <end position="216"/>
    </location>
</feature>
<dbReference type="EMBL" id="CP000582">
    <property type="protein sequence ID" value="ABO94667.1"/>
    <property type="molecule type" value="Genomic_DNA"/>
</dbReference>
<feature type="region of interest" description="Disordered" evidence="1">
    <location>
        <begin position="206"/>
        <end position="286"/>
    </location>
</feature>
<sequence>MEDERRAGEARDAQGVEDAAAPERDAATTNAASVAKKDDEWEYEPETSHGDLSEEREAEILGITARATAKTVADAAASTPSGPPAVILVGFRAEEWPRVRVLVDELGGYDVPVIPARSEHAWMTLEEVARTREPDWESPRDAALARGGEYGSQRAVIFSGLDLGEVAVIVSAIEARGLPRLPVVVADAENSRAPLGESLATALRRARRDARRKRPSRAVTTASTDPHPDALGDSPRDVIVGELVASPASSPSPSPSRAAAESRRRGSRDADVRTDAAAFIVPHPDE</sequence>
<feature type="compositionally biased region" description="Basic and acidic residues" evidence="1">
    <location>
        <begin position="46"/>
        <end position="57"/>
    </location>
</feature>
<evidence type="ECO:0000256" key="1">
    <source>
        <dbReference type="SAM" id="MobiDB-lite"/>
    </source>
</evidence>
<dbReference type="HOGENOM" id="CLU_974514_0_0_1"/>
<name>A4RT50_OSTLU</name>
<dbReference type="RefSeq" id="XP_001416374.1">
    <property type="nucleotide sequence ID" value="XM_001416337.1"/>
</dbReference>
<dbReference type="KEGG" id="olu:OSTLU_29995"/>
<proteinExistence type="predicted"/>
<organism evidence="2 3">
    <name type="scientific">Ostreococcus lucimarinus (strain CCE9901)</name>
    <dbReference type="NCBI Taxonomy" id="436017"/>
    <lineage>
        <taxon>Eukaryota</taxon>
        <taxon>Viridiplantae</taxon>
        <taxon>Chlorophyta</taxon>
        <taxon>Mamiellophyceae</taxon>
        <taxon>Mamiellales</taxon>
        <taxon>Bathycoccaceae</taxon>
        <taxon>Ostreococcus</taxon>
    </lineage>
</organism>
<keyword evidence="3" id="KW-1185">Reference proteome</keyword>
<gene>
    <name evidence="2" type="ORF">OSTLU_29995</name>
</gene>
<feature type="region of interest" description="Disordered" evidence="1">
    <location>
        <begin position="1"/>
        <end position="57"/>
    </location>
</feature>
<protein>
    <submittedName>
        <fullName evidence="2">Uncharacterized protein</fullName>
    </submittedName>
</protein>
<feature type="compositionally biased region" description="Basic and acidic residues" evidence="1">
    <location>
        <begin position="226"/>
        <end position="236"/>
    </location>
</feature>
<dbReference type="Proteomes" id="UP000001568">
    <property type="component" value="Chromosome 2"/>
</dbReference>
<dbReference type="eggNOG" id="ENOG502SBMZ">
    <property type="taxonomic scope" value="Eukaryota"/>
</dbReference>
<accession>A4RT50</accession>
<dbReference type="GeneID" id="5000091"/>
<dbReference type="Gramene" id="ABO94667">
    <property type="protein sequence ID" value="ABO94667"/>
    <property type="gene ID" value="OSTLU_29995"/>
</dbReference>
<feature type="compositionally biased region" description="Basic and acidic residues" evidence="1">
    <location>
        <begin position="260"/>
        <end position="274"/>
    </location>
</feature>